<dbReference type="NCBIfam" id="TIGR00590">
    <property type="entry name" value="pcna"/>
    <property type="match status" value="1"/>
</dbReference>
<evidence type="ECO:0000313" key="3">
    <source>
        <dbReference type="Proteomes" id="UP000811609"/>
    </source>
</evidence>
<comment type="caution">
    <text evidence="2">The sequence shown here is derived from an EMBL/GenBank/DDBJ whole genome shotgun (WGS) entry which is preliminary data.</text>
</comment>
<dbReference type="AlphaFoldDB" id="A0A8T1NE53"/>
<dbReference type="GO" id="GO:0019985">
    <property type="term" value="P:translesion synthesis"/>
    <property type="evidence" value="ECO:0007669"/>
    <property type="project" value="TreeGrafter"/>
</dbReference>
<dbReference type="GO" id="GO:0003677">
    <property type="term" value="F:DNA binding"/>
    <property type="evidence" value="ECO:0007669"/>
    <property type="project" value="InterPro"/>
</dbReference>
<dbReference type="GO" id="GO:0030337">
    <property type="term" value="F:DNA polymerase processivity factor activity"/>
    <property type="evidence" value="ECO:0007669"/>
    <property type="project" value="InterPro"/>
</dbReference>
<gene>
    <name evidence="2" type="ORF">CIPAW_15G124600</name>
</gene>
<dbReference type="Proteomes" id="UP000811609">
    <property type="component" value="Chromosome 15"/>
</dbReference>
<organism evidence="2 3">
    <name type="scientific">Carya illinoinensis</name>
    <name type="common">Pecan</name>
    <dbReference type="NCBI Taxonomy" id="32201"/>
    <lineage>
        <taxon>Eukaryota</taxon>
        <taxon>Viridiplantae</taxon>
        <taxon>Streptophyta</taxon>
        <taxon>Embryophyta</taxon>
        <taxon>Tracheophyta</taxon>
        <taxon>Spermatophyta</taxon>
        <taxon>Magnoliopsida</taxon>
        <taxon>eudicotyledons</taxon>
        <taxon>Gunneridae</taxon>
        <taxon>Pentapetalae</taxon>
        <taxon>rosids</taxon>
        <taxon>fabids</taxon>
        <taxon>Fagales</taxon>
        <taxon>Juglandaceae</taxon>
        <taxon>Carya</taxon>
    </lineage>
</organism>
<reference evidence="2" key="1">
    <citation type="submission" date="2020-12" db="EMBL/GenBank/DDBJ databases">
        <title>WGS assembly of Carya illinoinensis cv. Pawnee.</title>
        <authorList>
            <person name="Platts A."/>
            <person name="Shu S."/>
            <person name="Wright S."/>
            <person name="Barry K."/>
            <person name="Edger P."/>
            <person name="Pires J.C."/>
            <person name="Schmutz J."/>
        </authorList>
    </citation>
    <scope>NUCLEOTIDE SEQUENCE</scope>
    <source>
        <tissue evidence="2">Leaf</tissue>
    </source>
</reference>
<dbReference type="EMBL" id="CM031823">
    <property type="protein sequence ID" value="KAG6627394.1"/>
    <property type="molecule type" value="Genomic_DNA"/>
</dbReference>
<name>A0A8T1NE53_CARIL</name>
<sequence>MKLMDIYNDHLGIHVAEFQAIVRMPLAEFARICKDLSTIDDTGILHSHFLPCYIVISVSKEGVKFSTRSDIGTANIVCKQNTTVDKPEEASHINGGASHIDICSKGYELIHKDNPFGKASDNQRSSLSSDLPGVVEYKVAEMSYIRFYLAPKLEEDQVRRR</sequence>
<proteinExistence type="predicted"/>
<dbReference type="GO" id="GO:0006275">
    <property type="term" value="P:regulation of DNA replication"/>
    <property type="evidence" value="ECO:0007669"/>
    <property type="project" value="InterPro"/>
</dbReference>
<dbReference type="PANTHER" id="PTHR11352">
    <property type="entry name" value="PROLIFERATING CELL NUCLEAR ANTIGEN"/>
    <property type="match status" value="1"/>
</dbReference>
<evidence type="ECO:0000259" key="1">
    <source>
        <dbReference type="Pfam" id="PF02747"/>
    </source>
</evidence>
<dbReference type="GO" id="GO:0006272">
    <property type="term" value="P:leading strand elongation"/>
    <property type="evidence" value="ECO:0007669"/>
    <property type="project" value="TreeGrafter"/>
</dbReference>
<protein>
    <recommendedName>
        <fullName evidence="1">Proliferating cell nuclear antigen PCNA C-terminal domain-containing protein</fullName>
    </recommendedName>
</protein>
<dbReference type="InterPro" id="IPR000730">
    <property type="entry name" value="Pr_cel_nuc_antig"/>
</dbReference>
<dbReference type="Pfam" id="PF02747">
    <property type="entry name" value="PCNA_C"/>
    <property type="match status" value="1"/>
</dbReference>
<dbReference type="GO" id="GO:0006298">
    <property type="term" value="P:mismatch repair"/>
    <property type="evidence" value="ECO:0007669"/>
    <property type="project" value="TreeGrafter"/>
</dbReference>
<dbReference type="InterPro" id="IPR022649">
    <property type="entry name" value="Pr_cel_nuc_antig_C"/>
</dbReference>
<evidence type="ECO:0000313" key="2">
    <source>
        <dbReference type="EMBL" id="KAG6627394.1"/>
    </source>
</evidence>
<dbReference type="PANTHER" id="PTHR11352:SF12">
    <property type="entry name" value="PROLIFERATING CELL NUCLEAR ANTIGEN"/>
    <property type="match status" value="1"/>
</dbReference>
<dbReference type="GO" id="GO:0043626">
    <property type="term" value="C:PCNA complex"/>
    <property type="evidence" value="ECO:0007669"/>
    <property type="project" value="TreeGrafter"/>
</dbReference>
<feature type="domain" description="Proliferating cell nuclear antigen PCNA C-terminal" evidence="1">
    <location>
        <begin position="12"/>
        <end position="152"/>
    </location>
</feature>
<accession>A0A8T1NE53</accession>
<keyword evidence="3" id="KW-1185">Reference proteome</keyword>